<feature type="transmembrane region" description="Helical" evidence="1">
    <location>
        <begin position="57"/>
        <end position="76"/>
    </location>
</feature>
<keyword evidence="1" id="KW-0472">Membrane</keyword>
<feature type="domain" description="YdbS-like PH" evidence="2">
    <location>
        <begin position="87"/>
        <end position="161"/>
    </location>
</feature>
<comment type="caution">
    <text evidence="3">The sequence shown here is derived from an EMBL/GenBank/DDBJ whole genome shotgun (WGS) entry which is preliminary data.</text>
</comment>
<evidence type="ECO:0000256" key="1">
    <source>
        <dbReference type="SAM" id="Phobius"/>
    </source>
</evidence>
<evidence type="ECO:0000259" key="2">
    <source>
        <dbReference type="Pfam" id="PF03703"/>
    </source>
</evidence>
<keyword evidence="1" id="KW-1133">Transmembrane helix</keyword>
<protein>
    <submittedName>
        <fullName evidence="3">PH (Pleckstrin Homology) domain-containing protein</fullName>
    </submittedName>
</protein>
<keyword evidence="1" id="KW-0812">Transmembrane</keyword>
<evidence type="ECO:0000313" key="3">
    <source>
        <dbReference type="EMBL" id="PRY59184.1"/>
    </source>
</evidence>
<dbReference type="PANTHER" id="PTHR37938:SF1">
    <property type="entry name" value="BLL0215 PROTEIN"/>
    <property type="match status" value="1"/>
</dbReference>
<accession>A0A2T0UMQ6</accession>
<sequence>MPFPENVLAPNEEIRFFRRPHWLALLGACARIAICLAVYAIAASIAASAENLDGPGLALFAAVVTVDGVVLIRNVFDLIAIPLRILSTRYLVTTDRVVLQWVVLSRKGSEVPLMQITAIEYHQSPIARLFRYGDLRFKSSASGTEVRFRYIHHPRQVRAEIYRLIEMRAPRAGRDESQL</sequence>
<evidence type="ECO:0000313" key="4">
    <source>
        <dbReference type="Proteomes" id="UP000238176"/>
    </source>
</evidence>
<name>A0A2T0UMQ6_9ACTN</name>
<dbReference type="InterPro" id="IPR005182">
    <property type="entry name" value="YdbS-like_PH"/>
</dbReference>
<dbReference type="AlphaFoldDB" id="A0A2T0UMQ6"/>
<proteinExistence type="predicted"/>
<dbReference type="PANTHER" id="PTHR37938">
    <property type="entry name" value="BLL0215 PROTEIN"/>
    <property type="match status" value="1"/>
</dbReference>
<dbReference type="RefSeq" id="WP_181245774.1">
    <property type="nucleotide sequence ID" value="NZ_PVTJ01000004.1"/>
</dbReference>
<reference evidence="3 4" key="1">
    <citation type="submission" date="2018-03" db="EMBL/GenBank/DDBJ databases">
        <title>Genomic Encyclopedia of Type Strains, Phase III (KMG-III): the genomes of soil and plant-associated and newly described type strains.</title>
        <authorList>
            <person name="Whitman W."/>
        </authorList>
    </citation>
    <scope>NUCLEOTIDE SEQUENCE [LARGE SCALE GENOMIC DNA]</scope>
    <source>
        <strain evidence="3 4">CGMCC 4.7067</strain>
    </source>
</reference>
<feature type="transmembrane region" description="Helical" evidence="1">
    <location>
        <begin position="22"/>
        <end position="45"/>
    </location>
</feature>
<dbReference type="Proteomes" id="UP000238176">
    <property type="component" value="Unassembled WGS sequence"/>
</dbReference>
<dbReference type="EMBL" id="PVTJ01000004">
    <property type="protein sequence ID" value="PRY59184.1"/>
    <property type="molecule type" value="Genomic_DNA"/>
</dbReference>
<organism evidence="3 4">
    <name type="scientific">Glycomyces artemisiae</name>
    <dbReference type="NCBI Taxonomy" id="1076443"/>
    <lineage>
        <taxon>Bacteria</taxon>
        <taxon>Bacillati</taxon>
        <taxon>Actinomycetota</taxon>
        <taxon>Actinomycetes</taxon>
        <taxon>Glycomycetales</taxon>
        <taxon>Glycomycetaceae</taxon>
        <taxon>Glycomyces</taxon>
    </lineage>
</organism>
<gene>
    <name evidence="3" type="ORF">B0I28_104343</name>
</gene>
<dbReference type="Pfam" id="PF03703">
    <property type="entry name" value="bPH_2"/>
    <property type="match status" value="1"/>
</dbReference>
<keyword evidence="4" id="KW-1185">Reference proteome</keyword>